<comment type="similarity">
    <text evidence="1">Belongs to the AB hydrolase superfamily.</text>
</comment>
<dbReference type="InterPro" id="IPR029058">
    <property type="entry name" value="AB_hydrolase_fold"/>
</dbReference>
<dbReference type="AlphaFoldDB" id="A0A9W7GGC8"/>
<feature type="domain" description="AB hydrolase-1" evidence="4">
    <location>
        <begin position="38"/>
        <end position="282"/>
    </location>
</feature>
<evidence type="ECO:0000256" key="1">
    <source>
        <dbReference type="ARBA" id="ARBA00008645"/>
    </source>
</evidence>
<evidence type="ECO:0000259" key="4">
    <source>
        <dbReference type="Pfam" id="PF00561"/>
    </source>
</evidence>
<organism evidence="5 6">
    <name type="scientific">Triparma columacea</name>
    <dbReference type="NCBI Taxonomy" id="722753"/>
    <lineage>
        <taxon>Eukaryota</taxon>
        <taxon>Sar</taxon>
        <taxon>Stramenopiles</taxon>
        <taxon>Ochrophyta</taxon>
        <taxon>Bolidophyceae</taxon>
        <taxon>Parmales</taxon>
        <taxon>Triparmaceae</taxon>
        <taxon>Triparma</taxon>
    </lineage>
</organism>
<sequence length="300" mass="32930">MLLFLPFFFLLTTSPLTTSPLTYLSFHSLSSPSILSDPPLILLHGLLGQSKNFANLGSLLALSNPTRPVYALDLRNHGGNLGGAWGSDMSYETMSSDVLNWMDWKGVSRATLIGHSMGGKVAMAAARSERGRERLEGLAVIDIAPVEYEPGDGSMWEVIERVIEACEGLDLEQVATKVEANRKLKEGGVEDTNLRGFCCTNLEKDESGKLRWKVNLPSISSNLSQIAGFKSSADSPYPGDTYFIAGGNSKYVRVRDVPKITEMFPRMMITTVRGVGHWVHAESPTETLELLQKYLSRDKG</sequence>
<dbReference type="SUPFAM" id="SSF53474">
    <property type="entry name" value="alpha/beta-Hydrolases"/>
    <property type="match status" value="1"/>
</dbReference>
<keyword evidence="2" id="KW-0378">Hydrolase</keyword>
<dbReference type="OrthoDB" id="194865at2759"/>
<feature type="signal peptide" evidence="3">
    <location>
        <begin position="1"/>
        <end position="18"/>
    </location>
</feature>
<name>A0A9W7GGC8_9STRA</name>
<reference evidence="6" key="1">
    <citation type="journal article" date="2023" name="Commun. Biol.">
        <title>Genome analysis of Parmales, the sister group of diatoms, reveals the evolutionary specialization of diatoms from phago-mixotrophs to photoautotrophs.</title>
        <authorList>
            <person name="Ban H."/>
            <person name="Sato S."/>
            <person name="Yoshikawa S."/>
            <person name="Yamada K."/>
            <person name="Nakamura Y."/>
            <person name="Ichinomiya M."/>
            <person name="Sato N."/>
            <person name="Blanc-Mathieu R."/>
            <person name="Endo H."/>
            <person name="Kuwata A."/>
            <person name="Ogata H."/>
        </authorList>
    </citation>
    <scope>NUCLEOTIDE SEQUENCE [LARGE SCALE GENOMIC DNA]</scope>
</reference>
<dbReference type="Proteomes" id="UP001165065">
    <property type="component" value="Unassembled WGS sequence"/>
</dbReference>
<gene>
    <name evidence="5" type="ORF">TrCOL_g8537</name>
</gene>
<keyword evidence="3" id="KW-0732">Signal</keyword>
<keyword evidence="6" id="KW-1185">Reference proteome</keyword>
<evidence type="ECO:0000256" key="2">
    <source>
        <dbReference type="ARBA" id="ARBA00022801"/>
    </source>
</evidence>
<dbReference type="GO" id="GO:0052689">
    <property type="term" value="F:carboxylic ester hydrolase activity"/>
    <property type="evidence" value="ECO:0007669"/>
    <property type="project" value="TreeGrafter"/>
</dbReference>
<dbReference type="Gene3D" id="3.40.50.1820">
    <property type="entry name" value="alpha/beta hydrolase"/>
    <property type="match status" value="1"/>
</dbReference>
<evidence type="ECO:0000256" key="3">
    <source>
        <dbReference type="SAM" id="SignalP"/>
    </source>
</evidence>
<dbReference type="PANTHER" id="PTHR46118:SF4">
    <property type="entry name" value="PROTEIN ABHD11"/>
    <property type="match status" value="1"/>
</dbReference>
<protein>
    <recommendedName>
        <fullName evidence="4">AB hydrolase-1 domain-containing protein</fullName>
    </recommendedName>
</protein>
<evidence type="ECO:0000313" key="5">
    <source>
        <dbReference type="EMBL" id="GMI45466.1"/>
    </source>
</evidence>
<proteinExistence type="inferred from homology"/>
<dbReference type="PANTHER" id="PTHR46118">
    <property type="entry name" value="PROTEIN ABHD11"/>
    <property type="match status" value="1"/>
</dbReference>
<evidence type="ECO:0000313" key="6">
    <source>
        <dbReference type="Proteomes" id="UP001165065"/>
    </source>
</evidence>
<accession>A0A9W7GGC8</accession>
<dbReference type="InterPro" id="IPR000073">
    <property type="entry name" value="AB_hydrolase_1"/>
</dbReference>
<feature type="chain" id="PRO_5040738938" description="AB hydrolase-1 domain-containing protein" evidence="3">
    <location>
        <begin position="19"/>
        <end position="300"/>
    </location>
</feature>
<dbReference type="EMBL" id="BRYA01000248">
    <property type="protein sequence ID" value="GMI45466.1"/>
    <property type="molecule type" value="Genomic_DNA"/>
</dbReference>
<dbReference type="Pfam" id="PF00561">
    <property type="entry name" value="Abhydrolase_1"/>
    <property type="match status" value="1"/>
</dbReference>
<comment type="caution">
    <text evidence="5">The sequence shown here is derived from an EMBL/GenBank/DDBJ whole genome shotgun (WGS) entry which is preliminary data.</text>
</comment>